<proteinExistence type="predicted"/>
<name>A0A8D1KG12_PIG</name>
<sequence>IFDKGGKNIKWEKDSLFSKYCWETWTAVCKSVKLEHTLTPYVKINSKWLKDVNITQDTIKLLEENIGKKFSDINLINIFSGQSPKATEIRAKINQWDLIKLASFCTAKETKKKTKRQLTEREKIVSNDAADKDLISRIYKQLIQLKSKKANHPMEKWAKELNRHLSKEDVQMANKHMKKCSTSLIIREMQSKTTTRFHLTPVRKAIIKKSTNNKGWMGCGKKGTLLHCWWE</sequence>
<dbReference type="AlphaFoldDB" id="A0A8D1KG12"/>
<reference evidence="1" key="1">
    <citation type="submission" date="2025-08" db="UniProtKB">
        <authorList>
            <consortium name="Ensembl"/>
        </authorList>
    </citation>
    <scope>IDENTIFICATION</scope>
</reference>
<evidence type="ECO:0000313" key="2">
    <source>
        <dbReference type="Proteomes" id="UP000694722"/>
    </source>
</evidence>
<dbReference type="Ensembl" id="ENSSSCT00040076299.1">
    <property type="protein sequence ID" value="ENSSSCP00040032796.1"/>
    <property type="gene ID" value="ENSSSCG00040056321.1"/>
</dbReference>
<organism evidence="1 2">
    <name type="scientific">Sus scrofa</name>
    <name type="common">Pig</name>
    <dbReference type="NCBI Taxonomy" id="9823"/>
    <lineage>
        <taxon>Eukaryota</taxon>
        <taxon>Metazoa</taxon>
        <taxon>Chordata</taxon>
        <taxon>Craniata</taxon>
        <taxon>Vertebrata</taxon>
        <taxon>Euteleostomi</taxon>
        <taxon>Mammalia</taxon>
        <taxon>Eutheria</taxon>
        <taxon>Laurasiatheria</taxon>
        <taxon>Artiodactyla</taxon>
        <taxon>Suina</taxon>
        <taxon>Suidae</taxon>
        <taxon>Sus</taxon>
    </lineage>
</organism>
<dbReference type="Proteomes" id="UP000694722">
    <property type="component" value="Unplaced"/>
</dbReference>
<evidence type="ECO:0000313" key="1">
    <source>
        <dbReference type="Ensembl" id="ENSSSCP00040032796.1"/>
    </source>
</evidence>
<dbReference type="PANTHER" id="PTHR19446">
    <property type="entry name" value="REVERSE TRANSCRIPTASES"/>
    <property type="match status" value="1"/>
</dbReference>
<protein>
    <submittedName>
        <fullName evidence="1">Uncharacterized protein</fullName>
    </submittedName>
</protein>
<accession>A0A8D1KG12</accession>